<gene>
    <name evidence="4" type="ORF">M0R45_024549</name>
</gene>
<feature type="compositionally biased region" description="Acidic residues" evidence="2">
    <location>
        <begin position="113"/>
        <end position="136"/>
    </location>
</feature>
<dbReference type="GO" id="GO:0003700">
    <property type="term" value="F:DNA-binding transcription factor activity"/>
    <property type="evidence" value="ECO:0007669"/>
    <property type="project" value="InterPro"/>
</dbReference>
<evidence type="ECO:0000313" key="4">
    <source>
        <dbReference type="EMBL" id="KAK9927364.1"/>
    </source>
</evidence>
<proteinExistence type="predicted"/>
<dbReference type="AlphaFoldDB" id="A0AAW1WTE7"/>
<feature type="region of interest" description="Disordered" evidence="2">
    <location>
        <begin position="1"/>
        <end position="29"/>
    </location>
</feature>
<keyword evidence="5" id="KW-1185">Reference proteome</keyword>
<dbReference type="EMBL" id="JBEDUW010000005">
    <property type="protein sequence ID" value="KAK9927364.1"/>
    <property type="molecule type" value="Genomic_DNA"/>
</dbReference>
<sequence>MRDQEGLGGKAVRDHDHMEHGNEDNGSIAKRIEFIESSKRKLLGDGLESCSIDELHQMENQLEQSLSKIRARKNQMLREQIEKLKGEEKSLLEQNAKLMEKCGMQLIGPPSNGEDDDDDNDDVECESPTETMEVETELFIGPPKRRSAKKTP</sequence>
<dbReference type="Pfam" id="PF01486">
    <property type="entry name" value="K-box"/>
    <property type="match status" value="1"/>
</dbReference>
<feature type="compositionally biased region" description="Basic and acidic residues" evidence="2">
    <location>
        <begin position="1"/>
        <end position="23"/>
    </location>
</feature>
<keyword evidence="1" id="KW-0175">Coiled coil</keyword>
<reference evidence="4 5" key="1">
    <citation type="journal article" date="2023" name="G3 (Bethesda)">
        <title>A chromosome-length genome assembly and annotation of blackberry (Rubus argutus, cv. 'Hillquist').</title>
        <authorList>
            <person name="Bruna T."/>
            <person name="Aryal R."/>
            <person name="Dudchenko O."/>
            <person name="Sargent D.J."/>
            <person name="Mead D."/>
            <person name="Buti M."/>
            <person name="Cavallini A."/>
            <person name="Hytonen T."/>
            <person name="Andres J."/>
            <person name="Pham M."/>
            <person name="Weisz D."/>
            <person name="Mascagni F."/>
            <person name="Usai G."/>
            <person name="Natali L."/>
            <person name="Bassil N."/>
            <person name="Fernandez G.E."/>
            <person name="Lomsadze A."/>
            <person name="Armour M."/>
            <person name="Olukolu B."/>
            <person name="Poorten T."/>
            <person name="Britton C."/>
            <person name="Davik J."/>
            <person name="Ashrafi H."/>
            <person name="Aiden E.L."/>
            <person name="Borodovsky M."/>
            <person name="Worthington M."/>
        </authorList>
    </citation>
    <scope>NUCLEOTIDE SEQUENCE [LARGE SCALE GENOMIC DNA]</scope>
    <source>
        <strain evidence="4">PI 553951</strain>
    </source>
</reference>
<protein>
    <recommendedName>
        <fullName evidence="3">K-box domain-containing protein</fullName>
    </recommendedName>
</protein>
<comment type="caution">
    <text evidence="4">The sequence shown here is derived from an EMBL/GenBank/DDBJ whole genome shotgun (WGS) entry which is preliminary data.</text>
</comment>
<dbReference type="GO" id="GO:0005634">
    <property type="term" value="C:nucleus"/>
    <property type="evidence" value="ECO:0007669"/>
    <property type="project" value="InterPro"/>
</dbReference>
<evidence type="ECO:0000259" key="3">
    <source>
        <dbReference type="PROSITE" id="PS51297"/>
    </source>
</evidence>
<name>A0AAW1WTE7_RUBAR</name>
<dbReference type="InterPro" id="IPR002487">
    <property type="entry name" value="TF_Kbox"/>
</dbReference>
<organism evidence="4 5">
    <name type="scientific">Rubus argutus</name>
    <name type="common">Southern blackberry</name>
    <dbReference type="NCBI Taxonomy" id="59490"/>
    <lineage>
        <taxon>Eukaryota</taxon>
        <taxon>Viridiplantae</taxon>
        <taxon>Streptophyta</taxon>
        <taxon>Embryophyta</taxon>
        <taxon>Tracheophyta</taxon>
        <taxon>Spermatophyta</taxon>
        <taxon>Magnoliopsida</taxon>
        <taxon>eudicotyledons</taxon>
        <taxon>Gunneridae</taxon>
        <taxon>Pentapetalae</taxon>
        <taxon>rosids</taxon>
        <taxon>fabids</taxon>
        <taxon>Rosales</taxon>
        <taxon>Rosaceae</taxon>
        <taxon>Rosoideae</taxon>
        <taxon>Rosoideae incertae sedis</taxon>
        <taxon>Rubus</taxon>
    </lineage>
</organism>
<evidence type="ECO:0000256" key="1">
    <source>
        <dbReference type="SAM" id="Coils"/>
    </source>
</evidence>
<feature type="compositionally biased region" description="Basic residues" evidence="2">
    <location>
        <begin position="143"/>
        <end position="152"/>
    </location>
</feature>
<evidence type="ECO:0000313" key="5">
    <source>
        <dbReference type="Proteomes" id="UP001457282"/>
    </source>
</evidence>
<feature type="coiled-coil region" evidence="1">
    <location>
        <begin position="52"/>
        <end position="101"/>
    </location>
</feature>
<evidence type="ECO:0000256" key="2">
    <source>
        <dbReference type="SAM" id="MobiDB-lite"/>
    </source>
</evidence>
<dbReference type="PROSITE" id="PS51297">
    <property type="entry name" value="K_BOX"/>
    <property type="match status" value="1"/>
</dbReference>
<dbReference type="Proteomes" id="UP001457282">
    <property type="component" value="Unassembled WGS sequence"/>
</dbReference>
<feature type="domain" description="K-box" evidence="3">
    <location>
        <begin position="18"/>
        <end position="108"/>
    </location>
</feature>
<feature type="region of interest" description="Disordered" evidence="2">
    <location>
        <begin position="104"/>
        <end position="152"/>
    </location>
</feature>
<accession>A0AAW1WTE7</accession>